<protein>
    <submittedName>
        <fullName evidence="1">Uncharacterized protein</fullName>
    </submittedName>
</protein>
<name>A0ABQ9G8A5_9NEOP</name>
<keyword evidence="2" id="KW-1185">Reference proteome</keyword>
<comment type="caution">
    <text evidence="1">The sequence shown here is derived from an EMBL/GenBank/DDBJ whole genome shotgun (WGS) entry which is preliminary data.</text>
</comment>
<evidence type="ECO:0000313" key="2">
    <source>
        <dbReference type="Proteomes" id="UP001159363"/>
    </source>
</evidence>
<proteinExistence type="predicted"/>
<evidence type="ECO:0000313" key="1">
    <source>
        <dbReference type="EMBL" id="KAJ8867254.1"/>
    </source>
</evidence>
<gene>
    <name evidence="1" type="ORF">PR048_031053</name>
</gene>
<accession>A0ABQ9G8A5</accession>
<dbReference type="EMBL" id="JARBHB010000015">
    <property type="protein sequence ID" value="KAJ8867254.1"/>
    <property type="molecule type" value="Genomic_DNA"/>
</dbReference>
<organism evidence="1 2">
    <name type="scientific">Dryococelus australis</name>
    <dbReference type="NCBI Taxonomy" id="614101"/>
    <lineage>
        <taxon>Eukaryota</taxon>
        <taxon>Metazoa</taxon>
        <taxon>Ecdysozoa</taxon>
        <taxon>Arthropoda</taxon>
        <taxon>Hexapoda</taxon>
        <taxon>Insecta</taxon>
        <taxon>Pterygota</taxon>
        <taxon>Neoptera</taxon>
        <taxon>Polyneoptera</taxon>
        <taxon>Phasmatodea</taxon>
        <taxon>Verophasmatodea</taxon>
        <taxon>Anareolatae</taxon>
        <taxon>Phasmatidae</taxon>
        <taxon>Eurycanthinae</taxon>
        <taxon>Dryococelus</taxon>
    </lineage>
</organism>
<dbReference type="Proteomes" id="UP001159363">
    <property type="component" value="Chromosome 14"/>
</dbReference>
<sequence>MVAIPETVRESCRTMPLVSGFTQGSPVSPAPSFRCRSIFTYITHIGSQDVAVDSRTNLFSYSLKVGKDCTPSQFRKWTEYSLPWHSAIWELYLCGAPTGDPGKPYRLRNSAWWQGLLSGAETADQHFAPSRISSLAPGSWLLAQAAQPLYPDDVATLFSWPRKRLARPSTENCYTSPSCARVTELAELLLVPPNQNAQLFLSRVPRRADHNAEKVSHGGLQRAFQLPVELAERLGYSAPILSNRVRYPAGSPLGFSHVGIASDDADIWRVFPVTQ</sequence>
<reference evidence="1 2" key="1">
    <citation type="submission" date="2023-02" db="EMBL/GenBank/DDBJ databases">
        <title>LHISI_Scaffold_Assembly.</title>
        <authorList>
            <person name="Stuart O.P."/>
            <person name="Cleave R."/>
            <person name="Magrath M.J.L."/>
            <person name="Mikheyev A.S."/>
        </authorList>
    </citation>
    <scope>NUCLEOTIDE SEQUENCE [LARGE SCALE GENOMIC DNA]</scope>
    <source>
        <strain evidence="1">Daus_M_001</strain>
        <tissue evidence="1">Leg muscle</tissue>
    </source>
</reference>